<evidence type="ECO:0008006" key="3">
    <source>
        <dbReference type="Google" id="ProtNLM"/>
    </source>
</evidence>
<sequence length="139" mass="15066">MDLICKVEHRRSARIAMLASLEVEDSVEACMVAGLVAMQEGATSATRICTPTIQARNHNPPPEGAACERITTEASYSGGFGGQYGDGEPSQQIMVQFAQTQEAETAIAKFQQYMYGGRPLDVRLNDRWHAFSPSPSAAQ</sequence>
<dbReference type="Proteomes" id="UP000567179">
    <property type="component" value="Unassembled WGS sequence"/>
</dbReference>
<dbReference type="AlphaFoldDB" id="A0A8H5ESK5"/>
<comment type="caution">
    <text evidence="1">The sequence shown here is derived from an EMBL/GenBank/DDBJ whole genome shotgun (WGS) entry which is preliminary data.</text>
</comment>
<dbReference type="GO" id="GO:0003676">
    <property type="term" value="F:nucleic acid binding"/>
    <property type="evidence" value="ECO:0007669"/>
    <property type="project" value="InterPro"/>
</dbReference>
<dbReference type="SUPFAM" id="SSF54928">
    <property type="entry name" value="RNA-binding domain, RBD"/>
    <property type="match status" value="1"/>
</dbReference>
<gene>
    <name evidence="1" type="ORF">D9619_007689</name>
</gene>
<protein>
    <recommendedName>
        <fullName evidence="3">RRM domain-containing protein</fullName>
    </recommendedName>
</protein>
<evidence type="ECO:0000313" key="2">
    <source>
        <dbReference type="Proteomes" id="UP000567179"/>
    </source>
</evidence>
<organism evidence="1 2">
    <name type="scientific">Psilocybe cf. subviscida</name>
    <dbReference type="NCBI Taxonomy" id="2480587"/>
    <lineage>
        <taxon>Eukaryota</taxon>
        <taxon>Fungi</taxon>
        <taxon>Dikarya</taxon>
        <taxon>Basidiomycota</taxon>
        <taxon>Agaricomycotina</taxon>
        <taxon>Agaricomycetes</taxon>
        <taxon>Agaricomycetidae</taxon>
        <taxon>Agaricales</taxon>
        <taxon>Agaricineae</taxon>
        <taxon>Strophariaceae</taxon>
        <taxon>Psilocybe</taxon>
    </lineage>
</organism>
<keyword evidence="2" id="KW-1185">Reference proteome</keyword>
<dbReference type="OrthoDB" id="1049195at2759"/>
<evidence type="ECO:0000313" key="1">
    <source>
        <dbReference type="EMBL" id="KAF5310870.1"/>
    </source>
</evidence>
<proteinExistence type="predicted"/>
<dbReference type="EMBL" id="JAACJJ010000057">
    <property type="protein sequence ID" value="KAF5310870.1"/>
    <property type="molecule type" value="Genomic_DNA"/>
</dbReference>
<name>A0A8H5ESK5_9AGAR</name>
<dbReference type="InterPro" id="IPR035979">
    <property type="entry name" value="RBD_domain_sf"/>
</dbReference>
<accession>A0A8H5ESK5</accession>
<reference evidence="1 2" key="1">
    <citation type="journal article" date="2020" name="ISME J.">
        <title>Uncovering the hidden diversity of litter-decomposition mechanisms in mushroom-forming fungi.</title>
        <authorList>
            <person name="Floudas D."/>
            <person name="Bentzer J."/>
            <person name="Ahren D."/>
            <person name="Johansson T."/>
            <person name="Persson P."/>
            <person name="Tunlid A."/>
        </authorList>
    </citation>
    <scope>NUCLEOTIDE SEQUENCE [LARGE SCALE GENOMIC DNA]</scope>
    <source>
        <strain evidence="1 2">CBS 101986</strain>
    </source>
</reference>